<keyword evidence="6" id="KW-1185">Reference proteome</keyword>
<dbReference type="AlphaFoldDB" id="E4RR27"/>
<dbReference type="eggNOG" id="COG2049">
    <property type="taxonomic scope" value="Bacteria"/>
</dbReference>
<dbReference type="HOGENOM" id="CLU_020207_1_0_10"/>
<dbReference type="KEGG" id="lby:Lbys_0876"/>
<evidence type="ECO:0000313" key="6">
    <source>
        <dbReference type="Proteomes" id="UP000007435"/>
    </source>
</evidence>
<keyword evidence="2 5" id="KW-0378">Hydrolase</keyword>
<dbReference type="Proteomes" id="UP000007435">
    <property type="component" value="Chromosome"/>
</dbReference>
<dbReference type="GO" id="GO:0005524">
    <property type="term" value="F:ATP binding"/>
    <property type="evidence" value="ECO:0007669"/>
    <property type="project" value="UniProtKB-KW"/>
</dbReference>
<dbReference type="GO" id="GO:0016787">
    <property type="term" value="F:hydrolase activity"/>
    <property type="evidence" value="ECO:0007669"/>
    <property type="project" value="UniProtKB-KW"/>
</dbReference>
<dbReference type="SMART" id="SM00796">
    <property type="entry name" value="AHS1"/>
    <property type="match status" value="1"/>
</dbReference>
<dbReference type="SUPFAM" id="SSF50891">
    <property type="entry name" value="Cyclophilin-like"/>
    <property type="match status" value="1"/>
</dbReference>
<dbReference type="Gene3D" id="2.40.100.10">
    <property type="entry name" value="Cyclophilin-like"/>
    <property type="match status" value="1"/>
</dbReference>
<dbReference type="InterPro" id="IPR003833">
    <property type="entry name" value="CT_C_D"/>
</dbReference>
<dbReference type="OrthoDB" id="9778567at2"/>
<reference evidence="5 6" key="2">
    <citation type="journal article" date="2011" name="Stand. Genomic Sci.">
        <title>Complete genome sequence of Leadbetterella byssophila type strain (4M15).</title>
        <authorList>
            <person name="Abt B."/>
            <person name="Teshima H."/>
            <person name="Lucas S."/>
            <person name="Lapidus A."/>
            <person name="Del Rio T.G."/>
            <person name="Nolan M."/>
            <person name="Tice H."/>
            <person name="Cheng J.F."/>
            <person name="Pitluck S."/>
            <person name="Liolios K."/>
            <person name="Pagani I."/>
            <person name="Ivanova N."/>
            <person name="Mavromatis K."/>
            <person name="Pati A."/>
            <person name="Tapia R."/>
            <person name="Han C."/>
            <person name="Goodwin L."/>
            <person name="Chen A."/>
            <person name="Palaniappan K."/>
            <person name="Land M."/>
            <person name="Hauser L."/>
            <person name="Chang Y.J."/>
            <person name="Jeffries C.D."/>
            <person name="Rohde M."/>
            <person name="Goker M."/>
            <person name="Tindall B.J."/>
            <person name="Detter J.C."/>
            <person name="Woyke T."/>
            <person name="Bristow J."/>
            <person name="Eisen J.A."/>
            <person name="Markowitz V."/>
            <person name="Hugenholtz P."/>
            <person name="Klenk H.P."/>
            <person name="Kyrpides N.C."/>
        </authorList>
    </citation>
    <scope>NUCLEOTIDE SEQUENCE [LARGE SCALE GENOMIC DNA]</scope>
    <source>
        <strain evidence="6">DSM 17132 / JCM 16389 / KACC 11308 / NBRC 106382 / 4M15</strain>
    </source>
</reference>
<protein>
    <submittedName>
        <fullName evidence="5">Allophanate hydrolase subunit 1</fullName>
    </submittedName>
</protein>
<accession>E4RR27</accession>
<dbReference type="InterPro" id="IPR010016">
    <property type="entry name" value="PxpB"/>
</dbReference>
<evidence type="ECO:0000313" key="5">
    <source>
        <dbReference type="EMBL" id="ADQ16622.1"/>
    </source>
</evidence>
<dbReference type="PANTHER" id="PTHR34698">
    <property type="entry name" value="5-OXOPROLINASE SUBUNIT B"/>
    <property type="match status" value="1"/>
</dbReference>
<dbReference type="RefSeq" id="WP_013407673.1">
    <property type="nucleotide sequence ID" value="NC_014655.1"/>
</dbReference>
<evidence type="ECO:0000259" key="4">
    <source>
        <dbReference type="SMART" id="SM00796"/>
    </source>
</evidence>
<dbReference type="NCBIfam" id="TIGR00370">
    <property type="entry name" value="5-oxoprolinase subunit PxpB"/>
    <property type="match status" value="1"/>
</dbReference>
<keyword evidence="1" id="KW-0547">Nucleotide-binding</keyword>
<proteinExistence type="predicted"/>
<dbReference type="Pfam" id="PF02682">
    <property type="entry name" value="CT_C_D"/>
    <property type="match status" value="1"/>
</dbReference>
<sequence>MNFERISERTVYMALSESIFRVEEVQRWMSYLESLNQENVIEIIPSFSGVAIEFSRFVSNDVIDRILIGYRDYNIESKVAVSSERWEIEVLYTGEDLEELAKSKSLSVQELIQIHSSVEYTVGMIGFTPGFPYLIGLPEELHTPRRAVPRRVVKKGAVAIGGVQAGIYPQDSPGGWHILGYSDFPLFNKDMQPPTPLKVGDKVKFIPS</sequence>
<evidence type="ECO:0000256" key="2">
    <source>
        <dbReference type="ARBA" id="ARBA00022801"/>
    </source>
</evidence>
<name>E4RR27_LEAB4</name>
<gene>
    <name evidence="5" type="ordered locus">Lbys_0876</name>
</gene>
<dbReference type="PANTHER" id="PTHR34698:SF2">
    <property type="entry name" value="5-OXOPROLINASE SUBUNIT B"/>
    <property type="match status" value="1"/>
</dbReference>
<feature type="domain" description="Carboxyltransferase" evidence="4">
    <location>
        <begin position="1"/>
        <end position="197"/>
    </location>
</feature>
<evidence type="ECO:0000256" key="1">
    <source>
        <dbReference type="ARBA" id="ARBA00022741"/>
    </source>
</evidence>
<dbReference type="STRING" id="649349.Lbys_0876"/>
<reference key="1">
    <citation type="submission" date="2010-11" db="EMBL/GenBank/DDBJ databases">
        <title>The complete genome of Leadbetterella byssophila DSM 17132.</title>
        <authorList>
            <consortium name="US DOE Joint Genome Institute (JGI-PGF)"/>
            <person name="Lucas S."/>
            <person name="Copeland A."/>
            <person name="Lapidus A."/>
            <person name="Glavina del Rio T."/>
            <person name="Dalin E."/>
            <person name="Tice H."/>
            <person name="Bruce D."/>
            <person name="Goodwin L."/>
            <person name="Pitluck S."/>
            <person name="Kyrpides N."/>
            <person name="Mavromatis K."/>
            <person name="Ivanova N."/>
            <person name="Teshima H."/>
            <person name="Brettin T."/>
            <person name="Detter J.C."/>
            <person name="Han C."/>
            <person name="Tapia R."/>
            <person name="Land M."/>
            <person name="Hauser L."/>
            <person name="Markowitz V."/>
            <person name="Cheng J.-F."/>
            <person name="Hugenholtz P."/>
            <person name="Woyke T."/>
            <person name="Wu D."/>
            <person name="Tindall B."/>
            <person name="Pomrenke H.G."/>
            <person name="Brambilla E."/>
            <person name="Klenk H.-P."/>
            <person name="Eisen J.A."/>
        </authorList>
    </citation>
    <scope>NUCLEOTIDE SEQUENCE [LARGE SCALE GENOMIC DNA]</scope>
    <source>
        <strain>DSM 17132</strain>
    </source>
</reference>
<dbReference type="InterPro" id="IPR029000">
    <property type="entry name" value="Cyclophilin-like_dom_sf"/>
</dbReference>
<evidence type="ECO:0000256" key="3">
    <source>
        <dbReference type="ARBA" id="ARBA00022840"/>
    </source>
</evidence>
<dbReference type="EMBL" id="CP002305">
    <property type="protein sequence ID" value="ADQ16622.1"/>
    <property type="molecule type" value="Genomic_DNA"/>
</dbReference>
<organism evidence="5 6">
    <name type="scientific">Leadbetterella byssophila (strain DSM 17132 / JCM 16389 / KACC 11308 / NBRC 106382 / 4M15)</name>
    <dbReference type="NCBI Taxonomy" id="649349"/>
    <lineage>
        <taxon>Bacteria</taxon>
        <taxon>Pseudomonadati</taxon>
        <taxon>Bacteroidota</taxon>
        <taxon>Cytophagia</taxon>
        <taxon>Cytophagales</taxon>
        <taxon>Leadbetterellaceae</taxon>
        <taxon>Leadbetterella</taxon>
    </lineage>
</organism>
<keyword evidence="3" id="KW-0067">ATP-binding</keyword>